<keyword evidence="4" id="KW-0804">Transcription</keyword>
<evidence type="ECO:0000256" key="2">
    <source>
        <dbReference type="ARBA" id="ARBA00023015"/>
    </source>
</evidence>
<dbReference type="GO" id="GO:0003677">
    <property type="term" value="F:DNA binding"/>
    <property type="evidence" value="ECO:0007669"/>
    <property type="project" value="UniProtKB-KW"/>
</dbReference>
<dbReference type="Pfam" id="PF04198">
    <property type="entry name" value="Sugar-bind"/>
    <property type="match status" value="1"/>
</dbReference>
<dbReference type="STRING" id="1120975.SAMN02746064_00414"/>
<comment type="similarity">
    <text evidence="1">Belongs to the SorC transcriptional regulatory family.</text>
</comment>
<feature type="domain" description="Sugar-binding" evidence="5">
    <location>
        <begin position="60"/>
        <end position="283"/>
    </location>
</feature>
<evidence type="ECO:0000256" key="3">
    <source>
        <dbReference type="ARBA" id="ARBA00023125"/>
    </source>
</evidence>
<proteinExistence type="inferred from homology"/>
<dbReference type="OrthoDB" id="58802at2"/>
<keyword evidence="7" id="KW-1185">Reference proteome</keyword>
<dbReference type="GO" id="GO:0006355">
    <property type="term" value="P:regulation of DNA-templated transcription"/>
    <property type="evidence" value="ECO:0007669"/>
    <property type="project" value="InterPro"/>
</dbReference>
<evidence type="ECO:0000256" key="4">
    <source>
        <dbReference type="ARBA" id="ARBA00023163"/>
    </source>
</evidence>
<gene>
    <name evidence="6" type="ORF">SAMN02746064_00414</name>
</gene>
<name>A0A1M4T888_9FIRM</name>
<dbReference type="Proteomes" id="UP000184251">
    <property type="component" value="Unassembled WGS sequence"/>
</dbReference>
<evidence type="ECO:0000259" key="5">
    <source>
        <dbReference type="Pfam" id="PF04198"/>
    </source>
</evidence>
<accession>A0A1M4T888</accession>
<evidence type="ECO:0000313" key="7">
    <source>
        <dbReference type="Proteomes" id="UP000184251"/>
    </source>
</evidence>
<evidence type="ECO:0000313" key="6">
    <source>
        <dbReference type="EMBL" id="SHE40699.1"/>
    </source>
</evidence>
<dbReference type="Gene3D" id="3.40.50.1360">
    <property type="match status" value="1"/>
</dbReference>
<sequence>MEDMRNLLIKIAHYYYRLDYTQNEIANKMKMSRQRVNRLLKKVREEGIVKINIEGYNESFAELESGLEEKFNLDRAIVVKALESENLYEALAMEGVNYLVDILRDGLKIGVSWGKTLYHLSANLPSNSNRFQDISVTQLVGGMSSEDGPRKSDEITRMIGDKLNAKTYFLFAPTFVKNPLIKEEYLKEESIKEVFKQIESCDVVFLSIGEVSKYSSSLKTTLIDESDYEEILELGGVGNISLRYFDENGNILDCDLNKSVMGIEPETFKKIPEVVCMTGGKEKGIKGRT</sequence>
<dbReference type="GO" id="GO:0030246">
    <property type="term" value="F:carbohydrate binding"/>
    <property type="evidence" value="ECO:0007669"/>
    <property type="project" value="InterPro"/>
</dbReference>
<dbReference type="Gene3D" id="1.10.10.10">
    <property type="entry name" value="Winged helix-like DNA-binding domain superfamily/Winged helix DNA-binding domain"/>
    <property type="match status" value="1"/>
</dbReference>
<dbReference type="InterPro" id="IPR051054">
    <property type="entry name" value="SorC_transcr_regulators"/>
</dbReference>
<dbReference type="InterPro" id="IPR037171">
    <property type="entry name" value="NagB/RpiA_transferase-like"/>
</dbReference>
<dbReference type="SUPFAM" id="SSF46785">
    <property type="entry name" value="Winged helix' DNA-binding domain"/>
    <property type="match status" value="1"/>
</dbReference>
<dbReference type="Pfam" id="PF13412">
    <property type="entry name" value="HTH_24"/>
    <property type="match status" value="1"/>
</dbReference>
<dbReference type="InterPro" id="IPR036390">
    <property type="entry name" value="WH_DNA-bd_sf"/>
</dbReference>
<dbReference type="EMBL" id="FQTU01000002">
    <property type="protein sequence ID" value="SHE40699.1"/>
    <property type="molecule type" value="Genomic_DNA"/>
</dbReference>
<keyword evidence="3 6" id="KW-0238">DNA-binding</keyword>
<organism evidence="6 7">
    <name type="scientific">Alkalibacter saccharofermentans DSM 14828</name>
    <dbReference type="NCBI Taxonomy" id="1120975"/>
    <lineage>
        <taxon>Bacteria</taxon>
        <taxon>Bacillati</taxon>
        <taxon>Bacillota</taxon>
        <taxon>Clostridia</taxon>
        <taxon>Eubacteriales</taxon>
        <taxon>Eubacteriaceae</taxon>
        <taxon>Alkalibacter</taxon>
    </lineage>
</organism>
<dbReference type="InterPro" id="IPR036388">
    <property type="entry name" value="WH-like_DNA-bd_sf"/>
</dbReference>
<reference evidence="6 7" key="1">
    <citation type="submission" date="2016-11" db="EMBL/GenBank/DDBJ databases">
        <authorList>
            <person name="Jaros S."/>
            <person name="Januszkiewicz K."/>
            <person name="Wedrychowicz H."/>
        </authorList>
    </citation>
    <scope>NUCLEOTIDE SEQUENCE [LARGE SCALE GENOMIC DNA]</scope>
    <source>
        <strain evidence="6 7">DSM 14828</strain>
    </source>
</reference>
<evidence type="ECO:0000256" key="1">
    <source>
        <dbReference type="ARBA" id="ARBA00010466"/>
    </source>
</evidence>
<keyword evidence="2" id="KW-0805">Transcription regulation</keyword>
<dbReference type="InterPro" id="IPR007324">
    <property type="entry name" value="Sugar-bd_dom_put"/>
</dbReference>
<dbReference type="PANTHER" id="PTHR34294:SF1">
    <property type="entry name" value="TRANSCRIPTIONAL REGULATOR LSRR"/>
    <property type="match status" value="1"/>
</dbReference>
<protein>
    <submittedName>
        <fullName evidence="6">DNA-binding transcriptional regulator LsrR, DeoR family</fullName>
    </submittedName>
</protein>
<dbReference type="SUPFAM" id="SSF100950">
    <property type="entry name" value="NagB/RpiA/CoA transferase-like"/>
    <property type="match status" value="1"/>
</dbReference>
<dbReference type="AlphaFoldDB" id="A0A1M4T888"/>
<dbReference type="PANTHER" id="PTHR34294">
    <property type="entry name" value="TRANSCRIPTIONAL REGULATOR-RELATED"/>
    <property type="match status" value="1"/>
</dbReference>